<comment type="caution">
    <text evidence="2">The sequence shown here is derived from an EMBL/GenBank/DDBJ whole genome shotgun (WGS) entry which is preliminary data.</text>
</comment>
<gene>
    <name evidence="2" type="ORF">QTP70_029566</name>
</gene>
<accession>A0AAE0R383</accession>
<evidence type="ECO:0000313" key="2">
    <source>
        <dbReference type="EMBL" id="KAK3540347.1"/>
    </source>
</evidence>
<name>A0AAE0R383_9TELE</name>
<dbReference type="AlphaFoldDB" id="A0AAE0R383"/>
<proteinExistence type="predicted"/>
<keyword evidence="1" id="KW-1133">Transmembrane helix</keyword>
<feature type="transmembrane region" description="Helical" evidence="1">
    <location>
        <begin position="15"/>
        <end position="38"/>
    </location>
</feature>
<dbReference type="EMBL" id="JAUCMX010000007">
    <property type="protein sequence ID" value="KAK3540347.1"/>
    <property type="molecule type" value="Genomic_DNA"/>
</dbReference>
<evidence type="ECO:0000256" key="1">
    <source>
        <dbReference type="SAM" id="Phobius"/>
    </source>
</evidence>
<organism evidence="2 3">
    <name type="scientific">Hemibagrus guttatus</name>
    <dbReference type="NCBI Taxonomy" id="175788"/>
    <lineage>
        <taxon>Eukaryota</taxon>
        <taxon>Metazoa</taxon>
        <taxon>Chordata</taxon>
        <taxon>Craniata</taxon>
        <taxon>Vertebrata</taxon>
        <taxon>Euteleostomi</taxon>
        <taxon>Actinopterygii</taxon>
        <taxon>Neopterygii</taxon>
        <taxon>Teleostei</taxon>
        <taxon>Ostariophysi</taxon>
        <taxon>Siluriformes</taxon>
        <taxon>Bagridae</taxon>
        <taxon>Hemibagrus</taxon>
    </lineage>
</organism>
<dbReference type="Proteomes" id="UP001274896">
    <property type="component" value="Unassembled WGS sequence"/>
</dbReference>
<keyword evidence="1" id="KW-0472">Membrane</keyword>
<keyword evidence="1" id="KW-0812">Transmembrane</keyword>
<sequence length="128" mass="14451">MQTFVRTLSFFQVQWLVFCGGVLGLRLCCVLATLVILYRKKSSTQNTSLKPPAPESQISHPLPDQKNLYHFVDLNGELSSVMAVKYGVPQRSVLGPLLFSIYMLPLGNIIRRHMISFHCSSKPDENQI</sequence>
<protein>
    <submittedName>
        <fullName evidence="2">Uncharacterized protein</fullName>
    </submittedName>
</protein>
<evidence type="ECO:0000313" key="3">
    <source>
        <dbReference type="Proteomes" id="UP001274896"/>
    </source>
</evidence>
<reference evidence="2" key="1">
    <citation type="submission" date="2023-06" db="EMBL/GenBank/DDBJ databases">
        <title>Male Hemibagrus guttatus genome.</title>
        <authorList>
            <person name="Bian C."/>
        </authorList>
    </citation>
    <scope>NUCLEOTIDE SEQUENCE</scope>
    <source>
        <strain evidence="2">Male_cb2023</strain>
        <tissue evidence="2">Muscle</tissue>
    </source>
</reference>
<keyword evidence="3" id="KW-1185">Reference proteome</keyword>